<dbReference type="Proteomes" id="UP000218887">
    <property type="component" value="Unassembled WGS sequence"/>
</dbReference>
<evidence type="ECO:0008006" key="12">
    <source>
        <dbReference type="Google" id="ProtNLM"/>
    </source>
</evidence>
<comment type="subcellular location">
    <subcellularLocation>
        <location evidence="1">Cell membrane</location>
        <topology evidence="1">Multi-pass membrane protein</topology>
    </subcellularLocation>
</comment>
<keyword evidence="3 7" id="KW-0812">Transmembrane</keyword>
<name>A0A2A2IJ98_9BACI</name>
<evidence type="ECO:0000256" key="1">
    <source>
        <dbReference type="ARBA" id="ARBA00004651"/>
    </source>
</evidence>
<dbReference type="Pfam" id="PF12704">
    <property type="entry name" value="MacB_PCD"/>
    <property type="match status" value="1"/>
</dbReference>
<evidence type="ECO:0000259" key="9">
    <source>
        <dbReference type="Pfam" id="PF12704"/>
    </source>
</evidence>
<feature type="transmembrane region" description="Helical" evidence="7">
    <location>
        <begin position="419"/>
        <end position="437"/>
    </location>
</feature>
<dbReference type="PANTHER" id="PTHR30572:SF4">
    <property type="entry name" value="ABC TRANSPORTER PERMEASE YTRF"/>
    <property type="match status" value="1"/>
</dbReference>
<evidence type="ECO:0000256" key="3">
    <source>
        <dbReference type="ARBA" id="ARBA00022692"/>
    </source>
</evidence>
<evidence type="ECO:0000313" key="11">
    <source>
        <dbReference type="Proteomes" id="UP000218887"/>
    </source>
</evidence>
<dbReference type="AlphaFoldDB" id="A0A2A2IJ98"/>
<feature type="domain" description="MacB-like periplasmic core" evidence="9">
    <location>
        <begin position="43"/>
        <end position="243"/>
    </location>
</feature>
<evidence type="ECO:0000256" key="4">
    <source>
        <dbReference type="ARBA" id="ARBA00022989"/>
    </source>
</evidence>
<evidence type="ECO:0000256" key="5">
    <source>
        <dbReference type="ARBA" id="ARBA00023136"/>
    </source>
</evidence>
<feature type="transmembrane region" description="Helical" evidence="7">
    <location>
        <begin position="812"/>
        <end position="834"/>
    </location>
</feature>
<keyword evidence="4 7" id="KW-1133">Transmembrane helix</keyword>
<evidence type="ECO:0000256" key="6">
    <source>
        <dbReference type="ARBA" id="ARBA00038076"/>
    </source>
</evidence>
<comment type="caution">
    <text evidence="10">The sequence shown here is derived from an EMBL/GenBank/DDBJ whole genome shotgun (WGS) entry which is preliminary data.</text>
</comment>
<dbReference type="InterPro" id="IPR003838">
    <property type="entry name" value="ABC3_permease_C"/>
</dbReference>
<proteinExistence type="inferred from homology"/>
<dbReference type="EMBL" id="NPOA01000001">
    <property type="protein sequence ID" value="PAV31602.1"/>
    <property type="molecule type" value="Genomic_DNA"/>
</dbReference>
<keyword evidence="5 7" id="KW-0472">Membrane</keyword>
<accession>A0A2A2IJ98</accession>
<dbReference type="Pfam" id="PF02687">
    <property type="entry name" value="FtsX"/>
    <property type="match status" value="2"/>
</dbReference>
<dbReference type="GO" id="GO:0022857">
    <property type="term" value="F:transmembrane transporter activity"/>
    <property type="evidence" value="ECO:0007669"/>
    <property type="project" value="TreeGrafter"/>
</dbReference>
<organism evidence="10 11">
    <name type="scientific">Virgibacillus profundi</name>
    <dbReference type="NCBI Taxonomy" id="2024555"/>
    <lineage>
        <taxon>Bacteria</taxon>
        <taxon>Bacillati</taxon>
        <taxon>Bacillota</taxon>
        <taxon>Bacilli</taxon>
        <taxon>Bacillales</taxon>
        <taxon>Bacillaceae</taxon>
        <taxon>Virgibacillus</taxon>
    </lineage>
</organism>
<gene>
    <name evidence="10" type="ORF">CIL05_02785</name>
</gene>
<dbReference type="OrthoDB" id="9780560at2"/>
<evidence type="ECO:0000256" key="7">
    <source>
        <dbReference type="SAM" id="Phobius"/>
    </source>
</evidence>
<comment type="similarity">
    <text evidence="6">Belongs to the ABC-4 integral membrane protein family.</text>
</comment>
<evidence type="ECO:0000313" key="10">
    <source>
        <dbReference type="EMBL" id="PAV31602.1"/>
    </source>
</evidence>
<dbReference type="GO" id="GO:0005886">
    <property type="term" value="C:plasma membrane"/>
    <property type="evidence" value="ECO:0007669"/>
    <property type="project" value="UniProtKB-SubCell"/>
</dbReference>
<feature type="transmembrane region" description="Helical" evidence="7">
    <location>
        <begin position="373"/>
        <end position="398"/>
    </location>
</feature>
<feature type="transmembrane region" description="Helical" evidence="7">
    <location>
        <begin position="765"/>
        <end position="792"/>
    </location>
</feature>
<keyword evidence="11" id="KW-1185">Reference proteome</keyword>
<feature type="transmembrane region" description="Helical" evidence="7">
    <location>
        <begin position="276"/>
        <end position="300"/>
    </location>
</feature>
<protein>
    <recommendedName>
        <fullName evidence="12">Peptide ABC transporter permease</fullName>
    </recommendedName>
</protein>
<feature type="transmembrane region" description="Helical" evidence="7">
    <location>
        <begin position="331"/>
        <end position="353"/>
    </location>
</feature>
<evidence type="ECO:0000259" key="8">
    <source>
        <dbReference type="Pfam" id="PF02687"/>
    </source>
</evidence>
<dbReference type="PANTHER" id="PTHR30572">
    <property type="entry name" value="MEMBRANE COMPONENT OF TRANSPORTER-RELATED"/>
    <property type="match status" value="1"/>
</dbReference>
<feature type="transmembrane region" description="Helical" evidence="7">
    <location>
        <begin position="443"/>
        <end position="461"/>
    </location>
</feature>
<evidence type="ECO:0000256" key="2">
    <source>
        <dbReference type="ARBA" id="ARBA00022475"/>
    </source>
</evidence>
<dbReference type="InterPro" id="IPR050250">
    <property type="entry name" value="Macrolide_Exporter_MacB"/>
</dbReference>
<keyword evidence="2" id="KW-1003">Cell membrane</keyword>
<feature type="domain" description="ABC3 transporter permease C-terminal" evidence="8">
    <location>
        <begin position="723"/>
        <end position="836"/>
    </location>
</feature>
<feature type="transmembrane region" description="Helical" evidence="7">
    <location>
        <begin position="723"/>
        <end position="744"/>
    </location>
</feature>
<feature type="transmembrane region" description="Helical" evidence="7">
    <location>
        <begin position="492"/>
        <end position="512"/>
    </location>
</feature>
<feature type="transmembrane region" description="Helical" evidence="7">
    <location>
        <begin position="42"/>
        <end position="62"/>
    </location>
</feature>
<sequence length="846" mass="93434">MQIELFYLKMGSLKRKYNGRMTIMLSSFLVSWRNLTRNKKRFFFTLIALIIGVVVMAGMLIAKQTTSSTLNHYEQLYAGNADYWIQSNGFSFQESELDWLVDREDFDKGNAALLKQGFVELDGVSPAQASVRITGVASFDNGINELPEKEGDVTKEGLIITENAANLWGKEIGDTVIFKDMGSMEVTAIVYEGSMLKSPQTMEKAAFQHSRVMIPLDTLQNWTGMEDEITNYRFATKNHERSDELLTSYQAELSSSDLYIQPVVIDGRQNNDMEGLYWTFNIIAILSVFISGFIVFNMIYASIIERRKEFAVMKSLGYTNGNINRLVLQEIGLLALIGTTLALPIGILFGGFFQEMLMAAIATQNITYDLELTVPLIISAAVGILFPFLAAAFPVYQAGKTPVMEAMVDKAAQQRASKGGNTIRIVAGVICTGIGLIDNNIAFLFLFIGLVLLYPLFMRGIQSMISPLFKWIFNYSGKQAIRSVKQFENRNVNTSAMLAIGVSLALFMSATLESLPDGMESEVRSTYGGDIHVVKESPWQDGDLETVEAMEGIASAYRFADIPNVTWETQNEEEREFSIMSFSGEAEEAEIFLITAEANEATELATLYLGERALAEWGGEVGDVFTMNTPSGKTDFFVKGSVQTSHYTNYVAFVEESTLRTVLNWTGQYNLAITANDEASIPLVYDQVWETYGDELSNVNSASMTVAQSTNALTGMNELMQGLLLLIIVLSAIGISNTLFMNTLERVKEIGTMRAIGFTKGQVRFMIIAEGLIIGLVGVIVGIGYGILVIYLNSQSDQAQALLSFTVPWTSLILAISGGLLFTFFASWLPSVIASSVPVKEAISYE</sequence>
<reference evidence="10 11" key="1">
    <citation type="submission" date="2017-08" db="EMBL/GenBank/DDBJ databases">
        <title>Virgibacillus indicus sp. nov. and Virgibacillus profoundi sp. nov, two moderately halophilic bacteria isolated from marine sediment by using the Microfluidic Streak Plate.</title>
        <authorList>
            <person name="Xu B."/>
            <person name="Hu B."/>
            <person name="Wang J."/>
            <person name="Zhu Y."/>
            <person name="Huang L."/>
            <person name="Du W."/>
            <person name="Huang Y."/>
        </authorList>
    </citation>
    <scope>NUCLEOTIDE SEQUENCE [LARGE SCALE GENOMIC DNA]</scope>
    <source>
        <strain evidence="10 11">IO3-P3-H5</strain>
    </source>
</reference>
<feature type="domain" description="ABC3 transporter permease C-terminal" evidence="8">
    <location>
        <begin position="281"/>
        <end position="402"/>
    </location>
</feature>
<dbReference type="InterPro" id="IPR025857">
    <property type="entry name" value="MacB_PCD"/>
</dbReference>